<comment type="caution">
    <text evidence="1">Lacks conserved residue(s) required for the propagation of feature annotation.</text>
</comment>
<evidence type="ECO:0000313" key="3">
    <source>
        <dbReference type="EMBL" id="OSJ35429.1"/>
    </source>
</evidence>
<dbReference type="EMBL" id="NAFK01000109">
    <property type="protein sequence ID" value="OSJ35429.1"/>
    <property type="molecule type" value="Genomic_DNA"/>
</dbReference>
<keyword evidence="4" id="KW-1185">Reference proteome</keyword>
<protein>
    <recommendedName>
        <fullName evidence="2">Response regulatory domain-containing protein</fullName>
    </recommendedName>
</protein>
<sequence>MRILVVEDDELIREFVVEALREEGFEVVEAENGEQGEQRRALCEEGERTILELRRSIFESASGTCRDQGENRKD</sequence>
<dbReference type="PROSITE" id="PS50110">
    <property type="entry name" value="RESPONSE_REGULATORY"/>
    <property type="match status" value="1"/>
</dbReference>
<comment type="caution">
    <text evidence="3">The sequence shown here is derived from an EMBL/GenBank/DDBJ whole genome shotgun (WGS) entry which is preliminary data.</text>
</comment>
<feature type="domain" description="Response regulatory" evidence="2">
    <location>
        <begin position="2"/>
        <end position="74"/>
    </location>
</feature>
<evidence type="ECO:0000256" key="1">
    <source>
        <dbReference type="PROSITE-ProRule" id="PRU00169"/>
    </source>
</evidence>
<name>A0ABX3XAT5_9BRAD</name>
<gene>
    <name evidence="3" type="ORF">BST63_01935</name>
</gene>
<dbReference type="InterPro" id="IPR011006">
    <property type="entry name" value="CheY-like_superfamily"/>
</dbReference>
<evidence type="ECO:0000313" key="4">
    <source>
        <dbReference type="Proteomes" id="UP000193884"/>
    </source>
</evidence>
<dbReference type="SUPFAM" id="SSF52172">
    <property type="entry name" value="CheY-like"/>
    <property type="match status" value="1"/>
</dbReference>
<accession>A0ABX3XAT5</accession>
<dbReference type="Proteomes" id="UP000193884">
    <property type="component" value="Unassembled WGS sequence"/>
</dbReference>
<proteinExistence type="predicted"/>
<reference evidence="3 4" key="1">
    <citation type="submission" date="2017-03" db="EMBL/GenBank/DDBJ databases">
        <title>Whole genome sequences of fourteen strains of Bradyrhizobium canariense and one strain of Bradyrhizobium japonicum isolated from Lupinus (Papilionoideae: Genisteae) species in Algeria.</title>
        <authorList>
            <person name="Crovadore J."/>
            <person name="Chekireb D."/>
            <person name="Brachmann A."/>
            <person name="Chablais R."/>
            <person name="Cochard B."/>
            <person name="Lefort F."/>
        </authorList>
    </citation>
    <scope>NUCLEOTIDE SEQUENCE [LARGE SCALE GENOMIC DNA]</scope>
    <source>
        <strain evidence="3 4">UBMAN05</strain>
    </source>
</reference>
<evidence type="ECO:0000259" key="2">
    <source>
        <dbReference type="PROSITE" id="PS50110"/>
    </source>
</evidence>
<dbReference type="Gene3D" id="3.40.50.2300">
    <property type="match status" value="1"/>
</dbReference>
<dbReference type="InterPro" id="IPR001789">
    <property type="entry name" value="Sig_transdc_resp-reg_receiver"/>
</dbReference>
<organism evidence="3 4">
    <name type="scientific">Bradyrhizobium canariense</name>
    <dbReference type="NCBI Taxonomy" id="255045"/>
    <lineage>
        <taxon>Bacteria</taxon>
        <taxon>Pseudomonadati</taxon>
        <taxon>Pseudomonadota</taxon>
        <taxon>Alphaproteobacteria</taxon>
        <taxon>Hyphomicrobiales</taxon>
        <taxon>Nitrobacteraceae</taxon>
        <taxon>Bradyrhizobium</taxon>
    </lineage>
</organism>